<name>A0A4E9EEB2_GIBZA</name>
<gene>
    <name evidence="1" type="ORF">FUG_LOCUS428796</name>
</gene>
<dbReference type="EMBL" id="CAAKMV010000151">
    <property type="protein sequence ID" value="VIO61140.1"/>
    <property type="molecule type" value="Genomic_DNA"/>
</dbReference>
<evidence type="ECO:0000313" key="1">
    <source>
        <dbReference type="EMBL" id="VIO61140.1"/>
    </source>
</evidence>
<protein>
    <submittedName>
        <fullName evidence="1">Uncharacterized protein</fullName>
    </submittedName>
</protein>
<proteinExistence type="predicted"/>
<reference evidence="1" key="1">
    <citation type="submission" date="2019-04" db="EMBL/GenBank/DDBJ databases">
        <authorList>
            <person name="Melise S."/>
            <person name="Noan J."/>
            <person name="Okalmin O."/>
        </authorList>
    </citation>
    <scope>NUCLEOTIDE SEQUENCE</scope>
    <source>
        <strain evidence="1">FN9</strain>
    </source>
</reference>
<organism evidence="1">
    <name type="scientific">Gibberella zeae</name>
    <name type="common">Wheat head blight fungus</name>
    <name type="synonym">Fusarium graminearum</name>
    <dbReference type="NCBI Taxonomy" id="5518"/>
    <lineage>
        <taxon>Eukaryota</taxon>
        <taxon>Fungi</taxon>
        <taxon>Dikarya</taxon>
        <taxon>Ascomycota</taxon>
        <taxon>Pezizomycotina</taxon>
        <taxon>Sordariomycetes</taxon>
        <taxon>Hypocreomycetidae</taxon>
        <taxon>Hypocreales</taxon>
        <taxon>Nectriaceae</taxon>
        <taxon>Fusarium</taxon>
    </lineage>
</organism>
<dbReference type="AlphaFoldDB" id="A0A4E9EEB2"/>
<sequence length="113" mass="13422">MAEYDRLSGKNRDDVFFKVLDQRDNKVRRWQSHAWTNLVTRQGVIKPSECRRFNANVYCSPIYFVFEGISTRQDRTHEIRNLQTVESMAEGSFVSERRNGDTWNVKHLALRKL</sequence>
<accession>A0A4E9EEB2</accession>